<dbReference type="EMBL" id="MT683544">
    <property type="protein sequence ID" value="QNL15275.1"/>
    <property type="molecule type" value="mRNA"/>
</dbReference>
<dbReference type="InterPro" id="IPR008271">
    <property type="entry name" value="Ser/Thr_kinase_AS"/>
</dbReference>
<keyword evidence="4" id="KW-0808">Transferase</keyword>
<gene>
    <name evidence="13" type="primary">IRAK4</name>
</gene>
<proteinExistence type="evidence at transcript level"/>
<feature type="domain" description="Protein kinase" evidence="12">
    <location>
        <begin position="256"/>
        <end position="533"/>
    </location>
</feature>
<evidence type="ECO:0000256" key="9">
    <source>
        <dbReference type="ARBA" id="ARBA00048679"/>
    </source>
</evidence>
<evidence type="ECO:0000256" key="5">
    <source>
        <dbReference type="ARBA" id="ARBA00022741"/>
    </source>
</evidence>
<dbReference type="GO" id="GO:0004674">
    <property type="term" value="F:protein serine/threonine kinase activity"/>
    <property type="evidence" value="ECO:0007669"/>
    <property type="project" value="UniProtKB-KW"/>
</dbReference>
<dbReference type="FunFam" id="1.10.510.10:FF:000754">
    <property type="entry name" value="Interleukin-1 receptor-associated kinase"/>
    <property type="match status" value="1"/>
</dbReference>
<keyword evidence="6 13" id="KW-0418">Kinase</keyword>
<dbReference type="Pfam" id="PF07714">
    <property type="entry name" value="PK_Tyr_Ser-Thr"/>
    <property type="match status" value="1"/>
</dbReference>
<evidence type="ECO:0000256" key="4">
    <source>
        <dbReference type="ARBA" id="ARBA00022679"/>
    </source>
</evidence>
<comment type="similarity">
    <text evidence="1">Belongs to the protein kinase superfamily. TKL Ser/Thr protein kinase family. Pelle subfamily.</text>
</comment>
<dbReference type="InterPro" id="IPR017441">
    <property type="entry name" value="Protein_kinase_ATP_BS"/>
</dbReference>
<evidence type="ECO:0000313" key="13">
    <source>
        <dbReference type="EMBL" id="QNL15275.1"/>
    </source>
</evidence>
<evidence type="ECO:0000256" key="1">
    <source>
        <dbReference type="ARBA" id="ARBA00008718"/>
    </source>
</evidence>
<evidence type="ECO:0000256" key="2">
    <source>
        <dbReference type="ARBA" id="ARBA00012513"/>
    </source>
</evidence>
<dbReference type="Gene3D" id="1.10.510.10">
    <property type="entry name" value="Transferase(Phosphotransferase) domain 1"/>
    <property type="match status" value="1"/>
</dbReference>
<dbReference type="PANTHER" id="PTHR27001:SF931">
    <property type="entry name" value="OS11G0664100 PROTEIN"/>
    <property type="match status" value="1"/>
</dbReference>
<comment type="catalytic activity">
    <reaction evidence="9">
        <text>L-seryl-[protein] + ATP = O-phospho-L-seryl-[protein] + ADP + H(+)</text>
        <dbReference type="Rhea" id="RHEA:17989"/>
        <dbReference type="Rhea" id="RHEA-COMP:9863"/>
        <dbReference type="Rhea" id="RHEA-COMP:11604"/>
        <dbReference type="ChEBI" id="CHEBI:15378"/>
        <dbReference type="ChEBI" id="CHEBI:29999"/>
        <dbReference type="ChEBI" id="CHEBI:30616"/>
        <dbReference type="ChEBI" id="CHEBI:83421"/>
        <dbReference type="ChEBI" id="CHEBI:456216"/>
        <dbReference type="EC" id="2.7.11.1"/>
    </reaction>
</comment>
<dbReference type="PROSITE" id="PS50011">
    <property type="entry name" value="PROTEIN_KINASE_DOM"/>
    <property type="match status" value="1"/>
</dbReference>
<evidence type="ECO:0000256" key="3">
    <source>
        <dbReference type="ARBA" id="ARBA00022527"/>
    </source>
</evidence>
<evidence type="ECO:0000256" key="10">
    <source>
        <dbReference type="PROSITE-ProRule" id="PRU10141"/>
    </source>
</evidence>
<dbReference type="GO" id="GO:0005524">
    <property type="term" value="F:ATP binding"/>
    <property type="evidence" value="ECO:0007669"/>
    <property type="project" value="UniProtKB-UniRule"/>
</dbReference>
<dbReference type="SMART" id="SM00220">
    <property type="entry name" value="S_TKc"/>
    <property type="match status" value="1"/>
</dbReference>
<dbReference type="SUPFAM" id="SSF47986">
    <property type="entry name" value="DEATH domain"/>
    <property type="match status" value="1"/>
</dbReference>
<evidence type="ECO:0000256" key="11">
    <source>
        <dbReference type="SAM" id="MobiDB-lite"/>
    </source>
</evidence>
<feature type="binding site" evidence="10">
    <location>
        <position position="284"/>
    </location>
    <ligand>
        <name>ATP</name>
        <dbReference type="ChEBI" id="CHEBI:30616"/>
    </ligand>
</feature>
<keyword evidence="13" id="KW-0675">Receptor</keyword>
<dbReference type="EC" id="2.7.11.1" evidence="2"/>
<evidence type="ECO:0000259" key="12">
    <source>
        <dbReference type="PROSITE" id="PS50011"/>
    </source>
</evidence>
<evidence type="ECO:0000256" key="8">
    <source>
        <dbReference type="ARBA" id="ARBA00047899"/>
    </source>
</evidence>
<dbReference type="InterPro" id="IPR011029">
    <property type="entry name" value="DEATH-like_dom_sf"/>
</dbReference>
<keyword evidence="3" id="KW-0723">Serine/threonine-protein kinase</keyword>
<dbReference type="Gene3D" id="3.30.200.20">
    <property type="entry name" value="Phosphorylase Kinase, domain 1"/>
    <property type="match status" value="1"/>
</dbReference>
<dbReference type="PANTHER" id="PTHR27001">
    <property type="entry name" value="OS01G0253100 PROTEIN"/>
    <property type="match status" value="1"/>
</dbReference>
<dbReference type="InterPro" id="IPR000719">
    <property type="entry name" value="Prot_kinase_dom"/>
</dbReference>
<dbReference type="InterPro" id="IPR001245">
    <property type="entry name" value="Ser-Thr/Tyr_kinase_cat_dom"/>
</dbReference>
<sequence>MVVLTLDTFIRHLPHRAYVKLSSLLDPGGLWENLAAKIPLNMEDIDDNDAQPRYTHQQIAVFALMGQRAGSANSPTQRVLIDWGTRNARVSHLITVLLRAEYYAAANYLNNDLLNLGIIPPPDHDDDPQPLLPMGGHDAIPDLKSGGNQEEKGMPGGEKTPEENTSSQNVVSLCDSFHGMSSDVGTLSDRMSCFSDHRDSVLAMEGVLLSQLRRHSLDCKEDSEDGWIGLKDIEIQTIEYAMLSGVTNDFNTEPLEKGGNLIGAGGFGKVFLGKFRNGFKIAVKFLMQSEWMRKEDLNLLIKQFETEVKMLSTYRHENVVHLLGYSIDGPSQCLVYQYLPNGSLEDRLSRHQGTPPLSANMRLKIVLGTAHGIRFLNDKGYVHRDIKTANILLDSEFNAKVGDFATVVSAPSGDSKTIVRATTVIGTPAYLAPEAINFDVSTKLDSYSFGVVLLEVITGLPAQDNRREETTISNHIMENVEEPSEIHSFVDQSAGAWSEGAVDKLYDISIRCLTHQKKKRPNVKDILPELEEL</sequence>
<keyword evidence="7 10" id="KW-0067">ATP-binding</keyword>
<protein>
    <recommendedName>
        <fullName evidence="2">non-specific serine/threonine protein kinase</fullName>
        <ecNumber evidence="2">2.7.11.1</ecNumber>
    </recommendedName>
</protein>
<keyword evidence="5 10" id="KW-0547">Nucleotide-binding</keyword>
<evidence type="ECO:0000256" key="6">
    <source>
        <dbReference type="ARBA" id="ARBA00022777"/>
    </source>
</evidence>
<organism evidence="13">
    <name type="scientific">Littorina littorea</name>
    <name type="common">Common periwinkle</name>
    <dbReference type="NCBI Taxonomy" id="31216"/>
    <lineage>
        <taxon>Eukaryota</taxon>
        <taxon>Metazoa</taxon>
        <taxon>Spiralia</taxon>
        <taxon>Lophotrochozoa</taxon>
        <taxon>Mollusca</taxon>
        <taxon>Gastropoda</taxon>
        <taxon>Caenogastropoda</taxon>
        <taxon>Littorinimorpha</taxon>
        <taxon>Littorinoidea</taxon>
        <taxon>Littorinidae</taxon>
        <taxon>Littorina</taxon>
    </lineage>
</organism>
<name>A0A7G8Z9W6_LITLI</name>
<feature type="region of interest" description="Disordered" evidence="11">
    <location>
        <begin position="124"/>
        <end position="165"/>
    </location>
</feature>
<dbReference type="Gene3D" id="1.10.533.10">
    <property type="entry name" value="Death Domain, Fas"/>
    <property type="match status" value="1"/>
</dbReference>
<reference evidence="13" key="1">
    <citation type="journal article" date="2020" name="Fish Shellfish">
        <title>Toll-like signaling pathway in the transcriptome of Littorina littorea.</title>
        <authorList>
            <person name="Gorbushin A.M."/>
        </authorList>
    </citation>
    <scope>NUCLEOTIDE SEQUENCE</scope>
    <source>
        <tissue evidence="13">Kidney</tissue>
    </source>
</reference>
<dbReference type="PROSITE" id="PS00108">
    <property type="entry name" value="PROTEIN_KINASE_ST"/>
    <property type="match status" value="1"/>
</dbReference>
<accession>A0A7G8Z9W6</accession>
<dbReference type="InterPro" id="IPR011009">
    <property type="entry name" value="Kinase-like_dom_sf"/>
</dbReference>
<dbReference type="SUPFAM" id="SSF56112">
    <property type="entry name" value="Protein kinase-like (PK-like)"/>
    <property type="match status" value="1"/>
</dbReference>
<dbReference type="GO" id="GO:0005886">
    <property type="term" value="C:plasma membrane"/>
    <property type="evidence" value="ECO:0007669"/>
    <property type="project" value="TreeGrafter"/>
</dbReference>
<comment type="catalytic activity">
    <reaction evidence="8">
        <text>L-threonyl-[protein] + ATP = O-phospho-L-threonyl-[protein] + ADP + H(+)</text>
        <dbReference type="Rhea" id="RHEA:46608"/>
        <dbReference type="Rhea" id="RHEA-COMP:11060"/>
        <dbReference type="Rhea" id="RHEA-COMP:11605"/>
        <dbReference type="ChEBI" id="CHEBI:15378"/>
        <dbReference type="ChEBI" id="CHEBI:30013"/>
        <dbReference type="ChEBI" id="CHEBI:30616"/>
        <dbReference type="ChEBI" id="CHEBI:61977"/>
        <dbReference type="ChEBI" id="CHEBI:456216"/>
        <dbReference type="EC" id="2.7.11.1"/>
    </reaction>
</comment>
<evidence type="ECO:0000256" key="7">
    <source>
        <dbReference type="ARBA" id="ARBA00022840"/>
    </source>
</evidence>
<dbReference type="AlphaFoldDB" id="A0A7G8Z9W6"/>
<dbReference type="PROSITE" id="PS00107">
    <property type="entry name" value="PROTEIN_KINASE_ATP"/>
    <property type="match status" value="1"/>
</dbReference>